<dbReference type="Proteomes" id="UP001195914">
    <property type="component" value="Unassembled WGS sequence"/>
</dbReference>
<name>A0AAD9GCN1_BABDI</name>
<keyword evidence="1" id="KW-0732">Signal</keyword>
<feature type="chain" id="PRO_5042060144" evidence="1">
    <location>
        <begin position="28"/>
        <end position="240"/>
    </location>
</feature>
<reference evidence="2" key="1">
    <citation type="journal article" date="2014" name="Nucleic Acids Res.">
        <title>The evolutionary dynamics of variant antigen genes in Babesia reveal a history of genomic innovation underlying host-parasite interaction.</title>
        <authorList>
            <person name="Jackson A.P."/>
            <person name="Otto T.D."/>
            <person name="Darby A."/>
            <person name="Ramaprasad A."/>
            <person name="Xia D."/>
            <person name="Echaide I.E."/>
            <person name="Farber M."/>
            <person name="Gahlot S."/>
            <person name="Gamble J."/>
            <person name="Gupta D."/>
            <person name="Gupta Y."/>
            <person name="Jackson L."/>
            <person name="Malandrin L."/>
            <person name="Malas T.B."/>
            <person name="Moussa E."/>
            <person name="Nair M."/>
            <person name="Reid A.J."/>
            <person name="Sanders M."/>
            <person name="Sharma J."/>
            <person name="Tracey A."/>
            <person name="Quail M.A."/>
            <person name="Weir W."/>
            <person name="Wastling J.M."/>
            <person name="Hall N."/>
            <person name="Willadsen P."/>
            <person name="Lingelbach K."/>
            <person name="Shiels B."/>
            <person name="Tait A."/>
            <person name="Berriman M."/>
            <person name="Allred D.R."/>
            <person name="Pain A."/>
        </authorList>
    </citation>
    <scope>NUCLEOTIDE SEQUENCE</scope>
    <source>
        <strain evidence="2">1802A</strain>
    </source>
</reference>
<accession>A0AAD9GCN1</accession>
<reference evidence="2" key="2">
    <citation type="submission" date="2021-05" db="EMBL/GenBank/DDBJ databases">
        <authorList>
            <person name="Pain A."/>
        </authorList>
    </citation>
    <scope>NUCLEOTIDE SEQUENCE</scope>
    <source>
        <strain evidence="2">1802A</strain>
    </source>
</reference>
<dbReference type="EMBL" id="JAHBMH010000044">
    <property type="protein sequence ID" value="KAK1935952.1"/>
    <property type="molecule type" value="Genomic_DNA"/>
</dbReference>
<evidence type="ECO:0000313" key="3">
    <source>
        <dbReference type="Proteomes" id="UP001195914"/>
    </source>
</evidence>
<keyword evidence="3" id="KW-1185">Reference proteome</keyword>
<evidence type="ECO:0000256" key="1">
    <source>
        <dbReference type="SAM" id="SignalP"/>
    </source>
</evidence>
<sequence length="240" mass="27115">MKVLGILRTFAFCLLVSALHGPRGVFCSNVEVKCSTESPIVDVSEISENHEKSGPASGSAPVAKSDFVFENAKWDDSQLASAFLFIEELLLGCKRRFDAHIPAAKFNKLDGVCRSVYSYLDIFRWKQVRGLHENPYEDALKPDKFKDYAEWLEKHLPEIKKSMINMHNETGKYSGRQLQTNMKKLVSKYGFVCNGDWYTGIVPLFDARGKGALTFLEAFDYLRKTLDKVLKNAPTKSTEA</sequence>
<comment type="caution">
    <text evidence="2">The sequence shown here is derived from an EMBL/GenBank/DDBJ whole genome shotgun (WGS) entry which is preliminary data.</text>
</comment>
<evidence type="ECO:0000313" key="2">
    <source>
        <dbReference type="EMBL" id="KAK1935952.1"/>
    </source>
</evidence>
<protein>
    <submittedName>
        <fullName evidence="2">Uncharacterized protein</fullName>
    </submittedName>
</protein>
<organism evidence="2 3">
    <name type="scientific">Babesia divergens</name>
    <dbReference type="NCBI Taxonomy" id="32595"/>
    <lineage>
        <taxon>Eukaryota</taxon>
        <taxon>Sar</taxon>
        <taxon>Alveolata</taxon>
        <taxon>Apicomplexa</taxon>
        <taxon>Aconoidasida</taxon>
        <taxon>Piroplasmida</taxon>
        <taxon>Babesiidae</taxon>
        <taxon>Babesia</taxon>
    </lineage>
</organism>
<proteinExistence type="predicted"/>
<dbReference type="AlphaFoldDB" id="A0AAD9GCN1"/>
<feature type="signal peptide" evidence="1">
    <location>
        <begin position="1"/>
        <end position="27"/>
    </location>
</feature>
<gene>
    <name evidence="2" type="ORF">X943_000571</name>
</gene>